<dbReference type="WBParaSite" id="maker-unitig_32554-snap-gene-0.1-mRNA-1">
    <property type="protein sequence ID" value="maker-unitig_32554-snap-gene-0.1-mRNA-1"/>
    <property type="gene ID" value="maker-unitig_32554-snap-gene-0.1"/>
</dbReference>
<protein>
    <submittedName>
        <fullName evidence="2">Transposase</fullName>
    </submittedName>
</protein>
<evidence type="ECO:0000313" key="2">
    <source>
        <dbReference type="WBParaSite" id="maker-unitig_32554-snap-gene-0.1-mRNA-1"/>
    </source>
</evidence>
<name>A0A1I8FG11_9PLAT</name>
<evidence type="ECO:0000313" key="1">
    <source>
        <dbReference type="Proteomes" id="UP000095280"/>
    </source>
</evidence>
<organism evidence="1 2">
    <name type="scientific">Macrostomum lignano</name>
    <dbReference type="NCBI Taxonomy" id="282301"/>
    <lineage>
        <taxon>Eukaryota</taxon>
        <taxon>Metazoa</taxon>
        <taxon>Spiralia</taxon>
        <taxon>Lophotrochozoa</taxon>
        <taxon>Platyhelminthes</taxon>
        <taxon>Rhabditophora</taxon>
        <taxon>Macrostomorpha</taxon>
        <taxon>Macrostomida</taxon>
        <taxon>Macrostomidae</taxon>
        <taxon>Macrostomum</taxon>
    </lineage>
</organism>
<proteinExistence type="predicted"/>
<dbReference type="Proteomes" id="UP000095280">
    <property type="component" value="Unplaced"/>
</dbReference>
<sequence length="181" mass="20154">MFKFDEQEDWVTTHGFESESAHRQLVAEALLGAILLLTKAARERSWTRSPVTIDDQVCDVASQIPCLALDAFRDDEAVHKRQPLLPVSGCALTYALWSCKSSWWQSATASAPLVSLGPERSRFRKRLLGYCHEQNVCLNGGICQASVRQIDQSKRAGSGERRDRDSYATCSAAWSGETCRT</sequence>
<dbReference type="AlphaFoldDB" id="A0A1I8FG11"/>
<accession>A0A1I8FG11</accession>
<reference evidence="2" key="1">
    <citation type="submission" date="2016-11" db="UniProtKB">
        <authorList>
            <consortium name="WormBaseParasite"/>
        </authorList>
    </citation>
    <scope>IDENTIFICATION</scope>
</reference>
<keyword evidence="1" id="KW-1185">Reference proteome</keyword>